<dbReference type="InterPro" id="IPR036282">
    <property type="entry name" value="Glutathione-S-Trfase_C_sf"/>
</dbReference>
<dbReference type="Pfam" id="PF02798">
    <property type="entry name" value="GST_N"/>
    <property type="match status" value="1"/>
</dbReference>
<evidence type="ECO:0000313" key="3">
    <source>
        <dbReference type="EMBL" id="SBT45663.1"/>
    </source>
</evidence>
<dbReference type="Gene3D" id="3.40.30.10">
    <property type="entry name" value="Glutaredoxin"/>
    <property type="match status" value="1"/>
</dbReference>
<dbReference type="PROSITE" id="PS50404">
    <property type="entry name" value="GST_NTER"/>
    <property type="match status" value="1"/>
</dbReference>
<dbReference type="CDD" id="cd03192">
    <property type="entry name" value="GST_C_Sigma_like"/>
    <property type="match status" value="1"/>
</dbReference>
<dbReference type="InterPro" id="IPR040079">
    <property type="entry name" value="Glutathione_S-Trfase"/>
</dbReference>
<feature type="domain" description="GST N-terminal" evidence="1">
    <location>
        <begin position="1"/>
        <end position="80"/>
    </location>
</feature>
<keyword evidence="3" id="KW-0808">Transferase</keyword>
<dbReference type="GO" id="GO:0006749">
    <property type="term" value="P:glutathione metabolic process"/>
    <property type="evidence" value="ECO:0007669"/>
    <property type="project" value="TreeGrafter"/>
</dbReference>
<dbReference type="Gene3D" id="1.20.1050.10">
    <property type="match status" value="1"/>
</dbReference>
<dbReference type="InterPro" id="IPR004045">
    <property type="entry name" value="Glutathione_S-Trfase_N"/>
</dbReference>
<evidence type="ECO:0000259" key="2">
    <source>
        <dbReference type="PROSITE" id="PS50405"/>
    </source>
</evidence>
<dbReference type="PROSITE" id="PS50405">
    <property type="entry name" value="GST_CTER"/>
    <property type="match status" value="1"/>
</dbReference>
<dbReference type="SUPFAM" id="SSF47616">
    <property type="entry name" value="GST C-terminal domain-like"/>
    <property type="match status" value="1"/>
</dbReference>
<accession>A0A1A8ZP75</accession>
<dbReference type="Proteomes" id="UP000078555">
    <property type="component" value="Unassembled WGS sequence"/>
</dbReference>
<dbReference type="PANTHER" id="PTHR11571:SF150">
    <property type="entry name" value="GLUTATHIONE S-TRANSFERASE"/>
    <property type="match status" value="1"/>
</dbReference>
<keyword evidence="4" id="KW-1185">Reference proteome</keyword>
<dbReference type="InterPro" id="IPR036249">
    <property type="entry name" value="Thioredoxin-like_sf"/>
</dbReference>
<evidence type="ECO:0000259" key="1">
    <source>
        <dbReference type="PROSITE" id="PS50404"/>
    </source>
</evidence>
<organism evidence="3 4">
    <name type="scientific">Plasmodium ovale wallikeri</name>
    <dbReference type="NCBI Taxonomy" id="864142"/>
    <lineage>
        <taxon>Eukaryota</taxon>
        <taxon>Sar</taxon>
        <taxon>Alveolata</taxon>
        <taxon>Apicomplexa</taxon>
        <taxon>Aconoidasida</taxon>
        <taxon>Haemosporida</taxon>
        <taxon>Plasmodiidae</taxon>
        <taxon>Plasmodium</taxon>
        <taxon>Plasmodium (Plasmodium)</taxon>
    </lineage>
</organism>
<gene>
    <name evidence="3" type="ORF">POVWA1_052340</name>
</gene>
<dbReference type="InterPro" id="IPR010987">
    <property type="entry name" value="Glutathione-S-Trfase_C-like"/>
</dbReference>
<dbReference type="Pfam" id="PF14497">
    <property type="entry name" value="GST_C_3"/>
    <property type="match status" value="1"/>
</dbReference>
<feature type="domain" description="GST C-terminal" evidence="2">
    <location>
        <begin position="82"/>
        <end position="198"/>
    </location>
</feature>
<evidence type="ECO:0000313" key="4">
    <source>
        <dbReference type="Proteomes" id="UP000078555"/>
    </source>
</evidence>
<dbReference type="SUPFAM" id="SSF52833">
    <property type="entry name" value="Thioredoxin-like"/>
    <property type="match status" value="1"/>
</dbReference>
<sequence length="265" mass="31054">MTEDIVLYYFDARLIFAYLDIKYKDKRFGEHGDAFVEFKNFKKEKEIPFNQVPILEIGDLIFAQSQAIVRYLSKKYNICGNNELNEFYADMIFCGVQDIHYKFNNTNLFKQNETTFLNEELPKWSGYFENLLKKNNTNYFVGDNLTYADLAVFNLYDDIETKYPNSLKNFPLLKAHNEFISNLPNIKNYITNRKERYHLFAVISAPRHSTPTIDLYPPIGKALLYMVYMHLCTCANTRANTPVDNVAKCAYKSDEIYRALNSQSN</sequence>
<dbReference type="CDD" id="cd03039">
    <property type="entry name" value="GST_N_Sigma_like"/>
    <property type="match status" value="1"/>
</dbReference>
<dbReference type="InterPro" id="IPR004046">
    <property type="entry name" value="GST_C"/>
</dbReference>
<proteinExistence type="predicted"/>
<dbReference type="EMBL" id="FLRD01000137">
    <property type="protein sequence ID" value="SBT45663.1"/>
    <property type="molecule type" value="Genomic_DNA"/>
</dbReference>
<dbReference type="InterPro" id="IPR050213">
    <property type="entry name" value="GST_superfamily"/>
</dbReference>
<reference evidence="4" key="1">
    <citation type="submission" date="2016-05" db="EMBL/GenBank/DDBJ databases">
        <authorList>
            <person name="Naeem Raeece"/>
        </authorList>
    </citation>
    <scope>NUCLEOTIDE SEQUENCE [LARGE SCALE GENOMIC DNA]</scope>
</reference>
<dbReference type="PANTHER" id="PTHR11571">
    <property type="entry name" value="GLUTATHIONE S-TRANSFERASE"/>
    <property type="match status" value="1"/>
</dbReference>
<dbReference type="GO" id="GO:0004364">
    <property type="term" value="F:glutathione transferase activity"/>
    <property type="evidence" value="ECO:0007669"/>
    <property type="project" value="TreeGrafter"/>
</dbReference>
<name>A0A1A8ZP75_PLAOA</name>
<dbReference type="AlphaFoldDB" id="A0A1A8ZP75"/>
<protein>
    <submittedName>
        <fullName evidence="3">Glutathione S-transferase, putative</fullName>
    </submittedName>
</protein>
<dbReference type="SFLD" id="SFLDS00019">
    <property type="entry name" value="Glutathione_Transferase_(cytos"/>
    <property type="match status" value="1"/>
</dbReference>